<evidence type="ECO:0000259" key="2">
    <source>
        <dbReference type="PROSITE" id="PS50943"/>
    </source>
</evidence>
<feature type="domain" description="HTH cro/C1-type" evidence="2">
    <location>
        <begin position="7"/>
        <end position="62"/>
    </location>
</feature>
<dbReference type="OrthoDB" id="9781521at2"/>
<dbReference type="PANTHER" id="PTHR46558">
    <property type="entry name" value="TRACRIPTIONAL REGULATORY PROTEIN-RELATED-RELATED"/>
    <property type="match status" value="1"/>
</dbReference>
<dbReference type="Gene3D" id="1.10.260.40">
    <property type="entry name" value="lambda repressor-like DNA-binding domains"/>
    <property type="match status" value="1"/>
</dbReference>
<dbReference type="SMART" id="SM00530">
    <property type="entry name" value="HTH_XRE"/>
    <property type="match status" value="1"/>
</dbReference>
<name>A0A366I2C6_9FIRM</name>
<dbReference type="GO" id="GO:0003677">
    <property type="term" value="F:DNA binding"/>
    <property type="evidence" value="ECO:0007669"/>
    <property type="project" value="UniProtKB-KW"/>
</dbReference>
<dbReference type="SUPFAM" id="SSF47413">
    <property type="entry name" value="lambda repressor-like DNA-binding domains"/>
    <property type="match status" value="1"/>
</dbReference>
<proteinExistence type="predicted"/>
<dbReference type="EMBL" id="QNRX01000016">
    <property type="protein sequence ID" value="RBP60378.1"/>
    <property type="molecule type" value="Genomic_DNA"/>
</dbReference>
<dbReference type="PROSITE" id="PS50943">
    <property type="entry name" value="HTH_CROC1"/>
    <property type="match status" value="1"/>
</dbReference>
<sequence length="137" mass="15845">MNFAQQLKDLRKEKNLTQEELAKKTGISLRTISRYELGDTLPRTKKYYEKIAEALDVDADYFLSQEANFLINARNEFGYKGAKDAEELVNEMIGLMAGGELPDEDKATILDAMQEAFYMAKLENKKYTPKKYRIEEE</sequence>
<keyword evidence="1" id="KW-0238">DNA-binding</keyword>
<evidence type="ECO:0000313" key="4">
    <source>
        <dbReference type="Proteomes" id="UP000253490"/>
    </source>
</evidence>
<keyword evidence="4" id="KW-1185">Reference proteome</keyword>
<accession>A0A366I2C6</accession>
<reference evidence="3 4" key="1">
    <citation type="submission" date="2018-06" db="EMBL/GenBank/DDBJ databases">
        <title>Genomic Encyclopedia of Type Strains, Phase IV (KMG-IV): sequencing the most valuable type-strain genomes for metagenomic binning, comparative biology and taxonomic classification.</title>
        <authorList>
            <person name="Goeker M."/>
        </authorList>
    </citation>
    <scope>NUCLEOTIDE SEQUENCE [LARGE SCALE GENOMIC DNA]</scope>
    <source>
        <strain evidence="3 4">DSM 22112</strain>
    </source>
</reference>
<comment type="caution">
    <text evidence="3">The sequence shown here is derived from an EMBL/GenBank/DDBJ whole genome shotgun (WGS) entry which is preliminary data.</text>
</comment>
<evidence type="ECO:0000256" key="1">
    <source>
        <dbReference type="ARBA" id="ARBA00023125"/>
    </source>
</evidence>
<evidence type="ECO:0000313" key="3">
    <source>
        <dbReference type="EMBL" id="RBP60378.1"/>
    </source>
</evidence>
<dbReference type="CDD" id="cd00093">
    <property type="entry name" value="HTH_XRE"/>
    <property type="match status" value="1"/>
</dbReference>
<dbReference type="InterPro" id="IPR001387">
    <property type="entry name" value="Cro/C1-type_HTH"/>
</dbReference>
<dbReference type="InterPro" id="IPR010982">
    <property type="entry name" value="Lambda_DNA-bd_dom_sf"/>
</dbReference>
<organism evidence="3 4">
    <name type="scientific">Alkalibaculum bacchi</name>
    <dbReference type="NCBI Taxonomy" id="645887"/>
    <lineage>
        <taxon>Bacteria</taxon>
        <taxon>Bacillati</taxon>
        <taxon>Bacillota</taxon>
        <taxon>Clostridia</taxon>
        <taxon>Eubacteriales</taxon>
        <taxon>Eubacteriaceae</taxon>
        <taxon>Alkalibaculum</taxon>
    </lineage>
</organism>
<protein>
    <submittedName>
        <fullName evidence="3">Transcriptional regulator with XRE-family HTH domain</fullName>
    </submittedName>
</protein>
<gene>
    <name evidence="3" type="ORF">DES36_11635</name>
</gene>
<dbReference type="PANTHER" id="PTHR46558:SF11">
    <property type="entry name" value="HTH-TYPE TRANSCRIPTIONAL REGULATOR XRE"/>
    <property type="match status" value="1"/>
</dbReference>
<dbReference type="RefSeq" id="WP_113921338.1">
    <property type="nucleotide sequence ID" value="NZ_QNRX01000016.1"/>
</dbReference>
<dbReference type="AlphaFoldDB" id="A0A366I2C6"/>
<dbReference type="Pfam" id="PF01381">
    <property type="entry name" value="HTH_3"/>
    <property type="match status" value="1"/>
</dbReference>
<dbReference type="Proteomes" id="UP000253490">
    <property type="component" value="Unassembled WGS sequence"/>
</dbReference>